<keyword evidence="3" id="KW-0805">Transcription regulation</keyword>
<name>A0AA38WYX9_9EURO</name>
<keyword evidence="2" id="KW-0862">Zinc</keyword>
<dbReference type="SUPFAM" id="SSF57701">
    <property type="entry name" value="Zn2/Cys6 DNA-binding domain"/>
    <property type="match status" value="1"/>
</dbReference>
<evidence type="ECO:0000256" key="2">
    <source>
        <dbReference type="ARBA" id="ARBA00022833"/>
    </source>
</evidence>
<dbReference type="GO" id="GO:0003677">
    <property type="term" value="F:DNA binding"/>
    <property type="evidence" value="ECO:0007669"/>
    <property type="project" value="UniProtKB-KW"/>
</dbReference>
<protein>
    <recommendedName>
        <fullName evidence="7">Zn(2)-C6 fungal-type domain-containing protein</fullName>
    </recommendedName>
</protein>
<proteinExistence type="predicted"/>
<keyword evidence="5" id="KW-0804">Transcription</keyword>
<keyword evidence="1" id="KW-0479">Metal-binding</keyword>
<dbReference type="GO" id="GO:0008270">
    <property type="term" value="F:zinc ion binding"/>
    <property type="evidence" value="ECO:0007669"/>
    <property type="project" value="InterPro"/>
</dbReference>
<evidence type="ECO:0000256" key="4">
    <source>
        <dbReference type="ARBA" id="ARBA00023125"/>
    </source>
</evidence>
<dbReference type="CDD" id="cd00067">
    <property type="entry name" value="GAL4"/>
    <property type="match status" value="1"/>
</dbReference>
<dbReference type="GO" id="GO:0000981">
    <property type="term" value="F:DNA-binding transcription factor activity, RNA polymerase II-specific"/>
    <property type="evidence" value="ECO:0007669"/>
    <property type="project" value="InterPro"/>
</dbReference>
<evidence type="ECO:0000256" key="6">
    <source>
        <dbReference type="ARBA" id="ARBA00023242"/>
    </source>
</evidence>
<evidence type="ECO:0000313" key="8">
    <source>
        <dbReference type="EMBL" id="KAJ9603719.1"/>
    </source>
</evidence>
<keyword evidence="6" id="KW-0539">Nucleus</keyword>
<dbReference type="Pfam" id="PF00172">
    <property type="entry name" value="Zn_clus"/>
    <property type="match status" value="1"/>
</dbReference>
<dbReference type="PROSITE" id="PS50048">
    <property type="entry name" value="ZN2_CY6_FUNGAL_2"/>
    <property type="match status" value="1"/>
</dbReference>
<gene>
    <name evidence="8" type="ORF">H2200_011905</name>
</gene>
<dbReference type="PANTHER" id="PTHR47660:SF3">
    <property type="entry name" value="FINGER DOMAIN PROTEIN, PUTATIVE (AFU_ORTHOLOGUE AFUA_4G03310)-RELATED"/>
    <property type="match status" value="1"/>
</dbReference>
<dbReference type="InterPro" id="IPR001138">
    <property type="entry name" value="Zn2Cys6_DnaBD"/>
</dbReference>
<dbReference type="AlphaFoldDB" id="A0AA38WYX9"/>
<organism evidence="8 9">
    <name type="scientific">Cladophialophora chaetospira</name>
    <dbReference type="NCBI Taxonomy" id="386627"/>
    <lineage>
        <taxon>Eukaryota</taxon>
        <taxon>Fungi</taxon>
        <taxon>Dikarya</taxon>
        <taxon>Ascomycota</taxon>
        <taxon>Pezizomycotina</taxon>
        <taxon>Eurotiomycetes</taxon>
        <taxon>Chaetothyriomycetidae</taxon>
        <taxon>Chaetothyriales</taxon>
        <taxon>Herpotrichiellaceae</taxon>
        <taxon>Cladophialophora</taxon>
    </lineage>
</organism>
<reference evidence="8" key="1">
    <citation type="submission" date="2022-10" db="EMBL/GenBank/DDBJ databases">
        <title>Culturing micro-colonial fungi from biological soil crusts in the Mojave desert and describing Neophaeococcomyces mojavensis, and introducing the new genera and species Taxawa tesnikishii.</title>
        <authorList>
            <person name="Kurbessoian T."/>
            <person name="Stajich J.E."/>
        </authorList>
    </citation>
    <scope>NUCLEOTIDE SEQUENCE</scope>
    <source>
        <strain evidence="8">TK_41</strain>
    </source>
</reference>
<sequence length="459" mass="51407">MSPAKSHQTEKRMTCVACTKAKRKCDKGVPECRRCIVKGQKCRYPAPRIKPAYDIIYAEDGAATMAVSTEAISASSASTELLALSQTAHSREELPNIDQDHRPTCSGLLSDPWFLAPSSWIIDHKLSGTPGTITFGEEALFHFIEQLLAWLKQWTADGHCPLFHRRLYNSDLPPCVAQAYSALVAYQNRTPATERLVMRLIERHVNQLLQDHQLEQTQDGLGAILYGTSDHLARTQALLVYKIIRLFDGDIRSRAEAESHISTLALWAGEMWQSAAVDASVFETAAEAILSPVGVDWEHEPEYIETAAAVATPTGGCRKQLHATAGDLTSTWEAWVFAESIRRTFLIATLIEAVYLTLKQGWGPCRGGIIFSGGAGLWDAPWPSSWVERTRKNKVFRVRCTEARKLFGEARPSDVDEFSRLILIVSFGLERFEQWSVEQGHNYRFEVEYGHCRLRTALL</sequence>
<keyword evidence="4" id="KW-0238">DNA-binding</keyword>
<accession>A0AA38WYX9</accession>
<dbReference type="EMBL" id="JAPDRK010000021">
    <property type="protein sequence ID" value="KAJ9603719.1"/>
    <property type="molecule type" value="Genomic_DNA"/>
</dbReference>
<dbReference type="PROSITE" id="PS00463">
    <property type="entry name" value="ZN2_CY6_FUNGAL_1"/>
    <property type="match status" value="1"/>
</dbReference>
<keyword evidence="9" id="KW-1185">Reference proteome</keyword>
<evidence type="ECO:0000313" key="9">
    <source>
        <dbReference type="Proteomes" id="UP001172673"/>
    </source>
</evidence>
<feature type="domain" description="Zn(2)-C6 fungal-type" evidence="7">
    <location>
        <begin position="14"/>
        <end position="44"/>
    </location>
</feature>
<evidence type="ECO:0000259" key="7">
    <source>
        <dbReference type="PROSITE" id="PS50048"/>
    </source>
</evidence>
<evidence type="ECO:0000256" key="5">
    <source>
        <dbReference type="ARBA" id="ARBA00023163"/>
    </source>
</evidence>
<dbReference type="InterPro" id="IPR036864">
    <property type="entry name" value="Zn2-C6_fun-type_DNA-bd_sf"/>
</dbReference>
<dbReference type="Gene3D" id="4.10.240.10">
    <property type="entry name" value="Zn(2)-C6 fungal-type DNA-binding domain"/>
    <property type="match status" value="1"/>
</dbReference>
<dbReference type="SMART" id="SM00066">
    <property type="entry name" value="GAL4"/>
    <property type="match status" value="1"/>
</dbReference>
<dbReference type="Proteomes" id="UP001172673">
    <property type="component" value="Unassembled WGS sequence"/>
</dbReference>
<comment type="caution">
    <text evidence="8">The sequence shown here is derived from an EMBL/GenBank/DDBJ whole genome shotgun (WGS) entry which is preliminary data.</text>
</comment>
<evidence type="ECO:0000256" key="3">
    <source>
        <dbReference type="ARBA" id="ARBA00023015"/>
    </source>
</evidence>
<evidence type="ECO:0000256" key="1">
    <source>
        <dbReference type="ARBA" id="ARBA00022723"/>
    </source>
</evidence>
<dbReference type="PANTHER" id="PTHR47660">
    <property type="entry name" value="TRANSCRIPTION FACTOR WITH C2H2 AND ZN(2)-CYS(6) DNA BINDING DOMAIN (EUROFUNG)-RELATED-RELATED"/>
    <property type="match status" value="1"/>
</dbReference>